<dbReference type="GO" id="GO:0017000">
    <property type="term" value="P:antibiotic biosynthetic process"/>
    <property type="evidence" value="ECO:0007669"/>
    <property type="project" value="InterPro"/>
</dbReference>
<evidence type="ECO:0000256" key="1">
    <source>
        <dbReference type="ARBA" id="ARBA00006586"/>
    </source>
</evidence>
<comment type="similarity">
    <text evidence="1">Belongs to the peptidase S45 family.</text>
</comment>
<reference evidence="4 5" key="1">
    <citation type="submission" date="2019-07" db="EMBL/GenBank/DDBJ databases">
        <title>Genomes of Cafeteria roenbergensis.</title>
        <authorList>
            <person name="Fischer M.G."/>
            <person name="Hackl T."/>
            <person name="Roman M."/>
        </authorList>
    </citation>
    <scope>NUCLEOTIDE SEQUENCE [LARGE SCALE GENOMIC DNA]</scope>
    <source>
        <strain evidence="4 5">Cflag</strain>
    </source>
</reference>
<protein>
    <recommendedName>
        <fullName evidence="6">Penicillin amidase</fullName>
    </recommendedName>
</protein>
<accession>A0A5A8C989</accession>
<evidence type="ECO:0000256" key="3">
    <source>
        <dbReference type="ARBA" id="ARBA00023145"/>
    </source>
</evidence>
<dbReference type="InterPro" id="IPR043146">
    <property type="entry name" value="Penicillin_amidase_N_B-knob"/>
</dbReference>
<dbReference type="InterPro" id="IPR014395">
    <property type="entry name" value="Pen/GL7ACA/AHL_acylase"/>
</dbReference>
<sequence>MDFNRRLVKGQLSELVGEATLDFDKLFRTLGFNHALERLTATQDPHTASLCSAYVAGINAHLATAPPPTLEHWLFGGKPVRPFERSDTLALALLVGLQLSGNARMELQRMALVELDGLTPERVEQLFPEYDSRNYPTVLSTLSQQLGTFGDLTGQHRSNASEYTAAVQQAIASGRATSSSRQLAGDPEPMVAAASTSLASLASAGWASVSSALWAGAAWTANVNPTASLRRSLEAAILSPEQVLASNNFVVHGNFTESGGAILENDPHLAMASPGVWQALSLTAKDSGYNAVGASFAGAPGIVLGRTPALAWGVTTSQNDAQDIFVLEEVALAGAGGRTGYRHNGSVLAFTERQETIRIAGASPVVITTRASVYGPVINENGGLAYFNSDERLYKENGFSKPLALGWSPLQAGAVEGVLPALLGLGNPRETSSWRHVQALLANYTAPCQSFVTAFATGDIGFTAPCLTPQRAAGQDGRYPTPGNGTADWVRFVPFTDMPRTFNPPEGFVATANNKLVPHEGFSGAYQGNDWGTDGWRAERIVQLINASFSSGDGKLSLAEAAAIQQNVRSAFAERAVRAALAVADAKLDAGARRLRTTLAGWDGEAAIGSQGASAAFGFVRELALLLRGAVPGDKTAFYSPFYLVSRVFGPAGEQGDASPSSFGSDAACATQGASSCEDLLAKAMSNAESTLRRLHGGSDDGFPAWGDRQGGSRLHQCVFAHQLLAGSLLSCLAGQRASGSGSIHTVSKGQMRYDEDETMPFVHGPTYRALVDLGRPPSESRIAVGPGQSGNAFSPRYGSNIKLLVDFLYEPMAPGTAEDFAPWRTAQGLADPLAWVISPP</sequence>
<dbReference type="InterPro" id="IPR023343">
    <property type="entry name" value="Penicillin_amidase_dom1"/>
</dbReference>
<dbReference type="GO" id="GO:0016811">
    <property type="term" value="F:hydrolase activity, acting on carbon-nitrogen (but not peptide) bonds, in linear amides"/>
    <property type="evidence" value="ECO:0007669"/>
    <property type="project" value="InterPro"/>
</dbReference>
<comment type="caution">
    <text evidence="4">The sequence shown here is derived from an EMBL/GenBank/DDBJ whole genome shotgun (WGS) entry which is preliminary data.</text>
</comment>
<proteinExistence type="inferred from homology"/>
<dbReference type="InterPro" id="IPR043147">
    <property type="entry name" value="Penicillin_amidase_A-knob"/>
</dbReference>
<dbReference type="EMBL" id="VLTM01000135">
    <property type="protein sequence ID" value="KAA0149465.1"/>
    <property type="molecule type" value="Genomic_DNA"/>
</dbReference>
<dbReference type="Proteomes" id="UP000325113">
    <property type="component" value="Unassembled WGS sequence"/>
</dbReference>
<dbReference type="Gene3D" id="1.10.439.10">
    <property type="entry name" value="Penicillin Amidohydrolase, domain 1"/>
    <property type="match status" value="1"/>
</dbReference>
<dbReference type="Pfam" id="PF01804">
    <property type="entry name" value="Penicil_amidase"/>
    <property type="match status" value="1"/>
</dbReference>
<dbReference type="Gene3D" id="2.30.120.10">
    <property type="match status" value="1"/>
</dbReference>
<name>A0A5A8C989_CAFRO</name>
<evidence type="ECO:0000313" key="5">
    <source>
        <dbReference type="Proteomes" id="UP000325113"/>
    </source>
</evidence>
<evidence type="ECO:0008006" key="6">
    <source>
        <dbReference type="Google" id="ProtNLM"/>
    </source>
</evidence>
<evidence type="ECO:0000256" key="2">
    <source>
        <dbReference type="ARBA" id="ARBA00022801"/>
    </source>
</evidence>
<dbReference type="Gene3D" id="3.60.20.10">
    <property type="entry name" value="Glutamine Phosphoribosylpyrophosphate, subunit 1, domain 1"/>
    <property type="match status" value="1"/>
</dbReference>
<evidence type="ECO:0000313" key="4">
    <source>
        <dbReference type="EMBL" id="KAA0149465.1"/>
    </source>
</evidence>
<dbReference type="Gene3D" id="1.10.1400.10">
    <property type="match status" value="1"/>
</dbReference>
<dbReference type="PANTHER" id="PTHR34218">
    <property type="entry name" value="PEPTIDASE S45 PENICILLIN AMIDASE"/>
    <property type="match status" value="1"/>
</dbReference>
<gene>
    <name evidence="4" type="ORF">FNF31_07204</name>
</gene>
<dbReference type="InterPro" id="IPR029055">
    <property type="entry name" value="Ntn_hydrolases_N"/>
</dbReference>
<organism evidence="4 5">
    <name type="scientific">Cafeteria roenbergensis</name>
    <name type="common">Marine flagellate</name>
    <dbReference type="NCBI Taxonomy" id="33653"/>
    <lineage>
        <taxon>Eukaryota</taxon>
        <taxon>Sar</taxon>
        <taxon>Stramenopiles</taxon>
        <taxon>Bigyra</taxon>
        <taxon>Opalozoa</taxon>
        <taxon>Bicosoecida</taxon>
        <taxon>Cafeteriaceae</taxon>
        <taxon>Cafeteria</taxon>
    </lineage>
</organism>
<dbReference type="PIRSF" id="PIRSF001227">
    <property type="entry name" value="Pen_acylase"/>
    <property type="match status" value="1"/>
</dbReference>
<dbReference type="InterPro" id="IPR002692">
    <property type="entry name" value="S45"/>
</dbReference>
<dbReference type="SUPFAM" id="SSF56235">
    <property type="entry name" value="N-terminal nucleophile aminohydrolases (Ntn hydrolases)"/>
    <property type="match status" value="1"/>
</dbReference>
<keyword evidence="3" id="KW-0865">Zymogen</keyword>
<dbReference type="AlphaFoldDB" id="A0A5A8C989"/>
<keyword evidence="2" id="KW-0378">Hydrolase</keyword>
<dbReference type="PANTHER" id="PTHR34218:SF4">
    <property type="entry name" value="ACYL-HOMOSERINE LACTONE ACYLASE QUIP"/>
    <property type="match status" value="1"/>
</dbReference>